<feature type="compositionally biased region" description="Polar residues" evidence="2">
    <location>
        <begin position="36"/>
        <end position="56"/>
    </location>
</feature>
<feature type="domain" description="Nephrocystin 3-like N-terminal" evidence="4">
    <location>
        <begin position="158"/>
        <end position="321"/>
    </location>
</feature>
<evidence type="ECO:0000259" key="3">
    <source>
        <dbReference type="Pfam" id="PF20411"/>
    </source>
</evidence>
<evidence type="ECO:0000259" key="4">
    <source>
        <dbReference type="Pfam" id="PF24883"/>
    </source>
</evidence>
<reference evidence="5" key="1">
    <citation type="submission" date="2020-11" db="EMBL/GenBank/DDBJ databases">
        <authorList>
            <consortium name="DOE Joint Genome Institute"/>
            <person name="Ahrendt S."/>
            <person name="Riley R."/>
            <person name="Andreopoulos W."/>
            <person name="Labutti K."/>
            <person name="Pangilinan J."/>
            <person name="Ruiz-Duenas F.J."/>
            <person name="Barrasa J.M."/>
            <person name="Sanchez-Garcia M."/>
            <person name="Camarero S."/>
            <person name="Miyauchi S."/>
            <person name="Serrano A."/>
            <person name="Linde D."/>
            <person name="Babiker R."/>
            <person name="Drula E."/>
            <person name="Ayuso-Fernandez I."/>
            <person name="Pacheco R."/>
            <person name="Padilla G."/>
            <person name="Ferreira P."/>
            <person name="Barriuso J."/>
            <person name="Kellner H."/>
            <person name="Castanera R."/>
            <person name="Alfaro M."/>
            <person name="Ramirez L."/>
            <person name="Pisabarro A.G."/>
            <person name="Kuo A."/>
            <person name="Tritt A."/>
            <person name="Lipzen A."/>
            <person name="He G."/>
            <person name="Yan M."/>
            <person name="Ng V."/>
            <person name="Cullen D."/>
            <person name="Martin F."/>
            <person name="Rosso M.-N."/>
            <person name="Henrissat B."/>
            <person name="Hibbett D."/>
            <person name="Martinez A.T."/>
            <person name="Grigoriev I.V."/>
        </authorList>
    </citation>
    <scope>NUCLEOTIDE SEQUENCE</scope>
    <source>
        <strain evidence="5">CBS 506.95</strain>
    </source>
</reference>
<feature type="compositionally biased region" description="Low complexity" evidence="2">
    <location>
        <begin position="13"/>
        <end position="25"/>
    </location>
</feature>
<evidence type="ECO:0000256" key="2">
    <source>
        <dbReference type="SAM" id="MobiDB-lite"/>
    </source>
</evidence>
<dbReference type="OrthoDB" id="5106486at2759"/>
<dbReference type="AlphaFoldDB" id="A0A9P6JWN7"/>
<dbReference type="SUPFAM" id="SSF52540">
    <property type="entry name" value="P-loop containing nucleoside triphosphate hydrolases"/>
    <property type="match status" value="1"/>
</dbReference>
<keyword evidence="1" id="KW-0677">Repeat</keyword>
<gene>
    <name evidence="5" type="ORF">CPB83DRAFT_3496</name>
</gene>
<evidence type="ECO:0000313" key="5">
    <source>
        <dbReference type="EMBL" id="KAF9535309.1"/>
    </source>
</evidence>
<feature type="region of interest" description="Disordered" evidence="2">
    <location>
        <begin position="1"/>
        <end position="86"/>
    </location>
</feature>
<evidence type="ECO:0000256" key="1">
    <source>
        <dbReference type="ARBA" id="ARBA00022737"/>
    </source>
</evidence>
<feature type="domain" description="DUF6697" evidence="3">
    <location>
        <begin position="509"/>
        <end position="613"/>
    </location>
</feature>
<evidence type="ECO:0008006" key="7">
    <source>
        <dbReference type="Google" id="ProtNLM"/>
    </source>
</evidence>
<accession>A0A9P6JWN7</accession>
<dbReference type="Proteomes" id="UP000807306">
    <property type="component" value="Unassembled WGS sequence"/>
</dbReference>
<organism evidence="5 6">
    <name type="scientific">Crepidotus variabilis</name>
    <dbReference type="NCBI Taxonomy" id="179855"/>
    <lineage>
        <taxon>Eukaryota</taxon>
        <taxon>Fungi</taxon>
        <taxon>Dikarya</taxon>
        <taxon>Basidiomycota</taxon>
        <taxon>Agaricomycotina</taxon>
        <taxon>Agaricomycetes</taxon>
        <taxon>Agaricomycetidae</taxon>
        <taxon>Agaricales</taxon>
        <taxon>Agaricineae</taxon>
        <taxon>Crepidotaceae</taxon>
        <taxon>Crepidotus</taxon>
    </lineage>
</organism>
<dbReference type="Pfam" id="PF20411">
    <property type="entry name" value="DUF6697"/>
    <property type="match status" value="1"/>
</dbReference>
<dbReference type="InterPro" id="IPR056884">
    <property type="entry name" value="NPHP3-like_N"/>
</dbReference>
<comment type="caution">
    <text evidence="5">The sequence shown here is derived from an EMBL/GenBank/DDBJ whole genome shotgun (WGS) entry which is preliminary data.</text>
</comment>
<proteinExistence type="predicted"/>
<feature type="compositionally biased region" description="Polar residues" evidence="2">
    <location>
        <begin position="68"/>
        <end position="86"/>
    </location>
</feature>
<dbReference type="PANTHER" id="PTHR10039:SF17">
    <property type="entry name" value="FUNGAL STAND N-TERMINAL GOODBYE DOMAIN-CONTAINING PROTEIN-RELATED"/>
    <property type="match status" value="1"/>
</dbReference>
<evidence type="ECO:0000313" key="6">
    <source>
        <dbReference type="Proteomes" id="UP000807306"/>
    </source>
</evidence>
<dbReference type="InterPro" id="IPR046520">
    <property type="entry name" value="DUF6697"/>
</dbReference>
<dbReference type="EMBL" id="MU157824">
    <property type="protein sequence ID" value="KAF9535309.1"/>
    <property type="molecule type" value="Genomic_DNA"/>
</dbReference>
<keyword evidence="6" id="KW-1185">Reference proteome</keyword>
<dbReference type="InterPro" id="IPR027417">
    <property type="entry name" value="P-loop_NTPase"/>
</dbReference>
<dbReference type="PANTHER" id="PTHR10039">
    <property type="entry name" value="AMELOGENIN"/>
    <property type="match status" value="1"/>
</dbReference>
<name>A0A9P6JWN7_9AGAR</name>
<dbReference type="Pfam" id="PF24883">
    <property type="entry name" value="NPHP3_N"/>
    <property type="match status" value="1"/>
</dbReference>
<protein>
    <recommendedName>
        <fullName evidence="7">NACHT domain-containing protein</fullName>
    </recommendedName>
</protein>
<sequence>MSSYHPYSPTPLPSRLRSKLSSSRLHTVAEPAKPSSAFTQPYRFSNDAARNQSRSGHLTVDENDDCRTQSSRMSDNQTISTSGSHSINRPVYNTSIFSGDRNLVTGGFFNINIAAPSSGVGLFRLIECASKNAMHDSSARYPLVKCHPEVPNELVNFFLAWIKDPDTTVFVYWLHGAQGVGKTAIMQTIMDCLVEQGCRHLFAGGFFFGNGEMGRYKIDNLLATIAYQMAINIPGMRDLISDAMVDDPALPSKSLCVQLRSLLVDPLIKWKNGPHFQGWPTIFLDGLDQCDSIDSQLLILELIATTLNTHYLHVRFLVSSRPQSHLRDKFESAPLKFFHEQHPLNVHDEIKLYLVSEIDKYDVPRIKKEEGDDPSRVYELNQIVEMAMRLSLLDPLSPSLSSCPASPSSPLFVVEHPPPSILTQQHNIELLQARSSLHMDEANLFDVATLSLRQTASPSSPSTVATCATLPIATFSRGAEISHSEPSTLVCEANSHPSSLPAPAVRVRVSRAALAAEFKVPTQGFLWKSKSDVGTRFLFPQMDLNPSLPCGPMESGLLLSCRDELLDFGIWTLFIRAPVEGGGRVKLVYAGEYSCKLVGKLTAEQFSTYDQTVSFAF</sequence>